<evidence type="ECO:0000256" key="4">
    <source>
        <dbReference type="ARBA" id="ARBA00022833"/>
    </source>
</evidence>
<feature type="domain" description="J" evidence="6">
    <location>
        <begin position="3"/>
        <end position="67"/>
    </location>
</feature>
<organism evidence="8 9">
    <name type="scientific">Candidatus Parvarchaeum acidiphilum ARMAN-4</name>
    <dbReference type="NCBI Taxonomy" id="662760"/>
    <lineage>
        <taxon>Archaea</taxon>
        <taxon>Candidatus Parvarchaeota</taxon>
        <taxon>Candidatus Parvarchaeum</taxon>
    </lineage>
</organism>
<proteinExistence type="inferred from homology"/>
<feature type="zinc finger region" description="CR-type" evidence="5">
    <location>
        <begin position="116"/>
        <end position="195"/>
    </location>
</feature>
<evidence type="ECO:0000256" key="5">
    <source>
        <dbReference type="PROSITE-ProRule" id="PRU00546"/>
    </source>
</evidence>
<dbReference type="FunFam" id="2.10.230.10:FF:000001">
    <property type="entry name" value="DnaJ subfamily A member 2"/>
    <property type="match status" value="1"/>
</dbReference>
<dbReference type="InterPro" id="IPR008971">
    <property type="entry name" value="HSP40/DnaJ_pept-bd"/>
</dbReference>
<evidence type="ECO:0000259" key="7">
    <source>
        <dbReference type="PROSITE" id="PS51188"/>
    </source>
</evidence>
<dbReference type="Pfam" id="PF00226">
    <property type="entry name" value="DnaJ"/>
    <property type="match status" value="1"/>
</dbReference>
<keyword evidence="2" id="KW-0677">Repeat</keyword>
<sequence>MDDPYKVLGVSPNASEEEIKKAFKSLAKKYHPDLNPGDKKAEEKFKEINEAYRALMNKGGSSYQQQGSEQGFNFNDFSDIFNFHGFEDIFKNFGFSSKGEDLRYDLDITLEDVFKPTVKSINIKHRVVCSVCSGTGAKERETCPKCHGSGKIRRNIHQFGSNVIFTTNCDKCGGSGFVVKKRCDNCNGTGFVVKDETISVPIRKGVKEGDYTIISGKGEPSVNGENGDLYVVFHIKKNESYAISGNNLKTRLYLDLRDMLNGIELDLPTPWGSERITVSAGETGPLVLKGKGLYGKNGQKGDLIIDLVPDLPKKLGKKELNDIEKAFGAKKEPHISAN</sequence>
<dbReference type="EMBL" id="GG730039">
    <property type="protein sequence ID" value="EEZ93273.1"/>
    <property type="molecule type" value="Genomic_DNA"/>
</dbReference>
<evidence type="ECO:0000313" key="9">
    <source>
        <dbReference type="Proteomes" id="UP000009375"/>
    </source>
</evidence>
<evidence type="ECO:0000259" key="6">
    <source>
        <dbReference type="PROSITE" id="PS50076"/>
    </source>
</evidence>
<keyword evidence="8" id="KW-0346">Stress response</keyword>
<dbReference type="SUPFAM" id="SSF49493">
    <property type="entry name" value="HSP40/DnaJ peptide-binding domain"/>
    <property type="match status" value="2"/>
</dbReference>
<dbReference type="Proteomes" id="UP000009375">
    <property type="component" value="Unassembled WGS sequence"/>
</dbReference>
<dbReference type="GO" id="GO:0006457">
    <property type="term" value="P:protein folding"/>
    <property type="evidence" value="ECO:0007669"/>
    <property type="project" value="InterPro"/>
</dbReference>
<gene>
    <name evidence="8" type="ORF">BJBARM4_0026</name>
</gene>
<dbReference type="PROSITE" id="PS51188">
    <property type="entry name" value="ZF_CR"/>
    <property type="match status" value="1"/>
</dbReference>
<name>D2EE94_PARA4</name>
<feature type="domain" description="CR-type" evidence="7">
    <location>
        <begin position="116"/>
        <end position="195"/>
    </location>
</feature>
<dbReference type="Gene3D" id="2.60.260.20">
    <property type="entry name" value="Urease metallochaperone UreE, N-terminal domain"/>
    <property type="match status" value="2"/>
</dbReference>
<dbReference type="InterPro" id="IPR044713">
    <property type="entry name" value="DNJA1/2-like"/>
</dbReference>
<accession>D2EE94</accession>
<dbReference type="GO" id="GO:0009408">
    <property type="term" value="P:response to heat"/>
    <property type="evidence" value="ECO:0007669"/>
    <property type="project" value="InterPro"/>
</dbReference>
<dbReference type="InterPro" id="IPR012724">
    <property type="entry name" value="DnaJ"/>
</dbReference>
<keyword evidence="1 5" id="KW-0479">Metal-binding</keyword>
<dbReference type="InterPro" id="IPR036410">
    <property type="entry name" value="HSP_DnaJ_Cys-rich_dom_sf"/>
</dbReference>
<dbReference type="HAMAP" id="MF_01152">
    <property type="entry name" value="DnaJ"/>
    <property type="match status" value="1"/>
</dbReference>
<dbReference type="AlphaFoldDB" id="D2EE94"/>
<dbReference type="PRINTS" id="PR00625">
    <property type="entry name" value="JDOMAIN"/>
</dbReference>
<dbReference type="InterPro" id="IPR002939">
    <property type="entry name" value="DnaJ_C"/>
</dbReference>
<evidence type="ECO:0000256" key="1">
    <source>
        <dbReference type="ARBA" id="ARBA00022723"/>
    </source>
</evidence>
<dbReference type="GO" id="GO:0030544">
    <property type="term" value="F:Hsp70 protein binding"/>
    <property type="evidence" value="ECO:0007669"/>
    <property type="project" value="InterPro"/>
</dbReference>
<dbReference type="PROSITE" id="PS50076">
    <property type="entry name" value="DNAJ_2"/>
    <property type="match status" value="1"/>
</dbReference>
<dbReference type="Gene3D" id="2.10.230.10">
    <property type="entry name" value="Heat shock protein DnaJ, cysteine-rich domain"/>
    <property type="match status" value="1"/>
</dbReference>
<dbReference type="InterPro" id="IPR001305">
    <property type="entry name" value="HSP_DnaJ_Cys-rich_dom"/>
</dbReference>
<dbReference type="SUPFAM" id="SSF57938">
    <property type="entry name" value="DnaJ/Hsp40 cysteine-rich domain"/>
    <property type="match status" value="1"/>
</dbReference>
<dbReference type="Gene3D" id="1.10.287.110">
    <property type="entry name" value="DnaJ domain"/>
    <property type="match status" value="1"/>
</dbReference>
<dbReference type="CDD" id="cd10747">
    <property type="entry name" value="DnaJ_C"/>
    <property type="match status" value="1"/>
</dbReference>
<keyword evidence="4 5" id="KW-0862">Zinc</keyword>
<dbReference type="GO" id="GO:0008270">
    <property type="term" value="F:zinc ion binding"/>
    <property type="evidence" value="ECO:0007669"/>
    <property type="project" value="UniProtKB-KW"/>
</dbReference>
<evidence type="ECO:0000256" key="3">
    <source>
        <dbReference type="ARBA" id="ARBA00022771"/>
    </source>
</evidence>
<evidence type="ECO:0000313" key="8">
    <source>
        <dbReference type="EMBL" id="EEZ93273.1"/>
    </source>
</evidence>
<keyword evidence="3 5" id="KW-0863">Zinc-finger</keyword>
<dbReference type="GO" id="GO:0005524">
    <property type="term" value="F:ATP binding"/>
    <property type="evidence" value="ECO:0007669"/>
    <property type="project" value="InterPro"/>
</dbReference>
<dbReference type="InterPro" id="IPR001623">
    <property type="entry name" value="DnaJ_domain"/>
</dbReference>
<evidence type="ECO:0000256" key="2">
    <source>
        <dbReference type="ARBA" id="ARBA00022737"/>
    </source>
</evidence>
<dbReference type="Pfam" id="PF01556">
    <property type="entry name" value="DnaJ_C"/>
    <property type="match status" value="1"/>
</dbReference>
<dbReference type="CDD" id="cd10719">
    <property type="entry name" value="DnaJ_zf"/>
    <property type="match status" value="1"/>
</dbReference>
<dbReference type="GO" id="GO:0051082">
    <property type="term" value="F:unfolded protein binding"/>
    <property type="evidence" value="ECO:0007669"/>
    <property type="project" value="InterPro"/>
</dbReference>
<reference evidence="8 9" key="1">
    <citation type="journal article" date="2010" name="Proc. Natl. Acad. Sci. U.S.A.">
        <title>Enigmatic, ultrasmall, uncultivated Archaea.</title>
        <authorList>
            <person name="Baker B.J."/>
            <person name="Comolli L.R."/>
            <person name="Dick G.J."/>
            <person name="Hauser L.J."/>
            <person name="Hyatt D."/>
            <person name="Dill B.D."/>
            <person name="Land M.L."/>
            <person name="Verberkmoes N.C."/>
            <person name="Hettich R.L."/>
            <person name="Banfield J.F."/>
        </authorList>
    </citation>
    <scope>NUCLEOTIDE SEQUENCE [LARGE SCALE GENOMIC DNA]</scope>
</reference>
<dbReference type="Pfam" id="PF00684">
    <property type="entry name" value="DnaJ_CXXCXGXG"/>
    <property type="match status" value="1"/>
</dbReference>
<protein>
    <submittedName>
        <fullName evidence="8">Heat shock protein DnaJ domain protein</fullName>
    </submittedName>
</protein>
<dbReference type="SMART" id="SM00271">
    <property type="entry name" value="DnaJ"/>
    <property type="match status" value="1"/>
</dbReference>
<dbReference type="PANTHER" id="PTHR43888">
    <property type="entry name" value="DNAJ-LIKE-2, ISOFORM A-RELATED"/>
    <property type="match status" value="1"/>
</dbReference>
<dbReference type="CDD" id="cd06257">
    <property type="entry name" value="DnaJ"/>
    <property type="match status" value="1"/>
</dbReference>
<dbReference type="InterPro" id="IPR036869">
    <property type="entry name" value="J_dom_sf"/>
</dbReference>
<dbReference type="SUPFAM" id="SSF46565">
    <property type="entry name" value="Chaperone J-domain"/>
    <property type="match status" value="1"/>
</dbReference>